<evidence type="ECO:0000313" key="1">
    <source>
        <dbReference type="EMBL" id="PNP76570.1"/>
    </source>
</evidence>
<comment type="caution">
    <text evidence="1">The sequence shown here is derived from an EMBL/GenBank/DDBJ whole genome shotgun (WGS) entry which is preliminary data.</text>
</comment>
<dbReference type="AlphaFoldDB" id="A0A2K0W2R6"/>
<gene>
    <name evidence="1" type="ORF">FNYG_09989</name>
</gene>
<dbReference type="EMBL" id="MTQA01000141">
    <property type="protein sequence ID" value="PNP76570.1"/>
    <property type="molecule type" value="Genomic_DNA"/>
</dbReference>
<name>A0A2K0W2R6_GIBNY</name>
<proteinExistence type="predicted"/>
<protein>
    <submittedName>
        <fullName evidence="1">Uncharacterized protein</fullName>
    </submittedName>
</protein>
<evidence type="ECO:0000313" key="2">
    <source>
        <dbReference type="Proteomes" id="UP000236664"/>
    </source>
</evidence>
<sequence>MRYRPVGSDLGLLGQHPVEVFMAEGSVEVSSGRREDAALDEQVEDGLGGASAIAKRSIGCLNHG</sequence>
<keyword evidence="2" id="KW-1185">Reference proteome</keyword>
<organism evidence="1 2">
    <name type="scientific">Gibberella nygamai</name>
    <name type="common">Bean root rot disease fungus</name>
    <name type="synonym">Fusarium nygamai</name>
    <dbReference type="NCBI Taxonomy" id="42673"/>
    <lineage>
        <taxon>Eukaryota</taxon>
        <taxon>Fungi</taxon>
        <taxon>Dikarya</taxon>
        <taxon>Ascomycota</taxon>
        <taxon>Pezizomycotina</taxon>
        <taxon>Sordariomycetes</taxon>
        <taxon>Hypocreomycetidae</taxon>
        <taxon>Hypocreales</taxon>
        <taxon>Nectriaceae</taxon>
        <taxon>Fusarium</taxon>
        <taxon>Fusarium fujikuroi species complex</taxon>
    </lineage>
</organism>
<accession>A0A2K0W2R6</accession>
<dbReference type="Proteomes" id="UP000236664">
    <property type="component" value="Unassembled WGS sequence"/>
</dbReference>
<reference evidence="1 2" key="1">
    <citation type="submission" date="2017-06" db="EMBL/GenBank/DDBJ databases">
        <title>Genome of Fusarium nygamai isolate CS10214.</title>
        <authorList>
            <person name="Gardiner D.M."/>
            <person name="Obanor F."/>
            <person name="Kazan K."/>
        </authorList>
    </citation>
    <scope>NUCLEOTIDE SEQUENCE [LARGE SCALE GENOMIC DNA]</scope>
    <source>
        <strain evidence="1 2">CS10214</strain>
    </source>
</reference>